<dbReference type="GO" id="GO:0016887">
    <property type="term" value="F:ATP hydrolysis activity"/>
    <property type="evidence" value="ECO:0007669"/>
    <property type="project" value="InterPro"/>
</dbReference>
<reference evidence="3" key="1">
    <citation type="submission" date="2023-11" db="EMBL/GenBank/DDBJ databases">
        <title>Identification and selenium tolerance of Delftia acidovorans R3-25.</title>
        <authorList>
            <person name="Zhang S."/>
            <person name="Liu Y."/>
            <person name="Guo Y."/>
        </authorList>
    </citation>
    <scope>NUCLEOTIDE SEQUENCE</scope>
    <source>
        <strain evidence="3">R3-25</strain>
    </source>
</reference>
<dbReference type="PANTHER" id="PTHR30486">
    <property type="entry name" value="TWITCHING MOTILITY PROTEIN PILT"/>
    <property type="match status" value="1"/>
</dbReference>
<dbReference type="InterPro" id="IPR001482">
    <property type="entry name" value="T2SS/T4SS_dom"/>
</dbReference>
<proteinExistence type="inferred from homology"/>
<name>A0AAJ2R877_DELAC</name>
<dbReference type="Gene3D" id="3.40.50.300">
    <property type="entry name" value="P-loop containing nucleotide triphosphate hydrolases"/>
    <property type="match status" value="1"/>
</dbReference>
<organism evidence="3 4">
    <name type="scientific">Delftia acidovorans</name>
    <name type="common">Pseudomonas acidovorans</name>
    <name type="synonym">Comamonas acidovorans</name>
    <dbReference type="NCBI Taxonomy" id="80866"/>
    <lineage>
        <taxon>Bacteria</taxon>
        <taxon>Pseudomonadati</taxon>
        <taxon>Pseudomonadota</taxon>
        <taxon>Betaproteobacteria</taxon>
        <taxon>Burkholderiales</taxon>
        <taxon>Comamonadaceae</taxon>
        <taxon>Delftia</taxon>
    </lineage>
</organism>
<comment type="caution">
    <text evidence="3">The sequence shown here is derived from an EMBL/GenBank/DDBJ whole genome shotgun (WGS) entry which is preliminary data.</text>
</comment>
<sequence length="413" mass="45480">MQQNSFVELDNFTDLINKIFNTNDSALYTDVYIQPEQPVRLRITSNQWADFEISSDGAAPRKLVYTAGDLNKLITNLFSKREQTPQSGGKWNDLLEKNNGCLHPMITLDAPGKTEGEVIPFRVRCTLQKQDMGGIGLMLRCLRPVAETLSELGLPETLSSICNARSGLVLVTGRTGAGKSTSIAAMLNQINKQRSSNIVIIEEPIEFIYKARMSRFTYREVGNDVDSYANAVEQALRYVPDVLSIGEIRDAETMKAAVRAGESGHLVFGTIHAANAMGAIRKALGFLDTHGEKLAFATNVVGVLAQALLPTTNSHAKSLAFEIMDFTAKQNGVTLLAETVEKMLSPQSDGTELQNFEKDFLSQQRRIGVGSSPYVQSLKYLLKHKRIDLSSALSLIYDSSSIKELRDIANILN</sequence>
<comment type="similarity">
    <text evidence="1">Belongs to the GSP E family.</text>
</comment>
<dbReference type="Proteomes" id="UP001287445">
    <property type="component" value="Unassembled WGS sequence"/>
</dbReference>
<accession>A0AAJ2R877</accession>
<dbReference type="AlphaFoldDB" id="A0AAJ2R877"/>
<protein>
    <submittedName>
        <fullName evidence="3">ATPase, T2SS/T4P/T4SS family</fullName>
    </submittedName>
</protein>
<dbReference type="RefSeq" id="WP_319076861.1">
    <property type="nucleotide sequence ID" value="NZ_JAWWMZ010000021.1"/>
</dbReference>
<dbReference type="EMBL" id="JAWWMZ010000021">
    <property type="protein sequence ID" value="MDX4957778.1"/>
    <property type="molecule type" value="Genomic_DNA"/>
</dbReference>
<evidence type="ECO:0000256" key="1">
    <source>
        <dbReference type="ARBA" id="ARBA00006611"/>
    </source>
</evidence>
<evidence type="ECO:0000313" key="4">
    <source>
        <dbReference type="Proteomes" id="UP001287445"/>
    </source>
</evidence>
<feature type="domain" description="Bacterial type II secretion system protein E" evidence="2">
    <location>
        <begin position="149"/>
        <end position="331"/>
    </location>
</feature>
<gene>
    <name evidence="3" type="ORF">SGN30_30540</name>
</gene>
<evidence type="ECO:0000313" key="3">
    <source>
        <dbReference type="EMBL" id="MDX4957778.1"/>
    </source>
</evidence>
<dbReference type="PANTHER" id="PTHR30486:SF16">
    <property type="entry name" value="TWITCHING MOTILITY PROTEIN PILT"/>
    <property type="match status" value="1"/>
</dbReference>
<dbReference type="InterPro" id="IPR027417">
    <property type="entry name" value="P-loop_NTPase"/>
</dbReference>
<dbReference type="SUPFAM" id="SSF52540">
    <property type="entry name" value="P-loop containing nucleoside triphosphate hydrolases"/>
    <property type="match status" value="1"/>
</dbReference>
<dbReference type="InterPro" id="IPR050921">
    <property type="entry name" value="T4SS_GSP_E_ATPase"/>
</dbReference>
<dbReference type="Pfam" id="PF00437">
    <property type="entry name" value="T2SSE"/>
    <property type="match status" value="1"/>
</dbReference>
<evidence type="ECO:0000259" key="2">
    <source>
        <dbReference type="Pfam" id="PF00437"/>
    </source>
</evidence>